<dbReference type="GO" id="GO:1904680">
    <property type="term" value="F:peptide transmembrane transporter activity"/>
    <property type="evidence" value="ECO:0007669"/>
    <property type="project" value="TreeGrafter"/>
</dbReference>
<evidence type="ECO:0000313" key="7">
    <source>
        <dbReference type="Proteomes" id="UP000290545"/>
    </source>
</evidence>
<keyword evidence="3 4" id="KW-0732">Signal</keyword>
<dbReference type="PANTHER" id="PTHR30290">
    <property type="entry name" value="PERIPLASMIC BINDING COMPONENT OF ABC TRANSPORTER"/>
    <property type="match status" value="1"/>
</dbReference>
<feature type="domain" description="Solute-binding protein family 5" evidence="5">
    <location>
        <begin position="85"/>
        <end position="471"/>
    </location>
</feature>
<dbReference type="CDD" id="cd00995">
    <property type="entry name" value="PBP2_NikA_DppA_OppA_like"/>
    <property type="match status" value="1"/>
</dbReference>
<evidence type="ECO:0000313" key="6">
    <source>
        <dbReference type="EMBL" id="RXK85598.1"/>
    </source>
</evidence>
<dbReference type="GO" id="GO:0015833">
    <property type="term" value="P:peptide transport"/>
    <property type="evidence" value="ECO:0007669"/>
    <property type="project" value="TreeGrafter"/>
</dbReference>
<dbReference type="Gene3D" id="3.40.190.10">
    <property type="entry name" value="Periplasmic binding protein-like II"/>
    <property type="match status" value="1"/>
</dbReference>
<name>A0A4Q1D9R3_9BACT</name>
<gene>
    <name evidence="6" type="ORF">ESB13_01935</name>
</gene>
<comment type="caution">
    <text evidence="6">The sequence shown here is derived from an EMBL/GenBank/DDBJ whole genome shotgun (WGS) entry which is preliminary data.</text>
</comment>
<evidence type="ECO:0000256" key="3">
    <source>
        <dbReference type="ARBA" id="ARBA00022729"/>
    </source>
</evidence>
<dbReference type="EMBL" id="SDHZ01000001">
    <property type="protein sequence ID" value="RXK85598.1"/>
    <property type="molecule type" value="Genomic_DNA"/>
</dbReference>
<dbReference type="GO" id="GO:0030288">
    <property type="term" value="C:outer membrane-bounded periplasmic space"/>
    <property type="evidence" value="ECO:0007669"/>
    <property type="project" value="UniProtKB-ARBA"/>
</dbReference>
<evidence type="ECO:0000256" key="4">
    <source>
        <dbReference type="SAM" id="SignalP"/>
    </source>
</evidence>
<dbReference type="AlphaFoldDB" id="A0A4Q1D9R3"/>
<dbReference type="Proteomes" id="UP000290545">
    <property type="component" value="Unassembled WGS sequence"/>
</dbReference>
<dbReference type="InterPro" id="IPR000914">
    <property type="entry name" value="SBP_5_dom"/>
</dbReference>
<feature type="signal peptide" evidence="4">
    <location>
        <begin position="1"/>
        <end position="22"/>
    </location>
</feature>
<keyword evidence="2" id="KW-0813">Transport</keyword>
<dbReference type="Pfam" id="PF00496">
    <property type="entry name" value="SBP_bac_5"/>
    <property type="match status" value="1"/>
</dbReference>
<dbReference type="PANTHER" id="PTHR30290:SF9">
    <property type="entry name" value="OLIGOPEPTIDE-BINDING PROTEIN APPA"/>
    <property type="match status" value="1"/>
</dbReference>
<proteinExistence type="inferred from homology"/>
<dbReference type="OrthoDB" id="9772924at2"/>
<evidence type="ECO:0000256" key="2">
    <source>
        <dbReference type="ARBA" id="ARBA00022448"/>
    </source>
</evidence>
<dbReference type="InterPro" id="IPR039424">
    <property type="entry name" value="SBP_5"/>
</dbReference>
<dbReference type="SUPFAM" id="SSF53850">
    <property type="entry name" value="Periplasmic binding protein-like II"/>
    <property type="match status" value="1"/>
</dbReference>
<comment type="similarity">
    <text evidence="1">Belongs to the bacterial solute-binding protein 5 family.</text>
</comment>
<reference evidence="6 7" key="1">
    <citation type="submission" date="2019-01" db="EMBL/GenBank/DDBJ databases">
        <title>Filimonas sp. strain TTM-71.</title>
        <authorList>
            <person name="Chen W.-M."/>
        </authorList>
    </citation>
    <scope>NUCLEOTIDE SEQUENCE [LARGE SCALE GENOMIC DNA]</scope>
    <source>
        <strain evidence="6 7">TTM-71</strain>
    </source>
</reference>
<dbReference type="GO" id="GO:0043190">
    <property type="term" value="C:ATP-binding cassette (ABC) transporter complex"/>
    <property type="evidence" value="ECO:0007669"/>
    <property type="project" value="InterPro"/>
</dbReference>
<protein>
    <submittedName>
        <fullName evidence="6">ABC transporter substrate-binding protein</fullName>
    </submittedName>
</protein>
<dbReference type="Gene3D" id="3.90.76.10">
    <property type="entry name" value="Dipeptide-binding Protein, Domain 1"/>
    <property type="match status" value="1"/>
</dbReference>
<feature type="chain" id="PRO_5020744666" evidence="4">
    <location>
        <begin position="23"/>
        <end position="553"/>
    </location>
</feature>
<evidence type="ECO:0000259" key="5">
    <source>
        <dbReference type="Pfam" id="PF00496"/>
    </source>
</evidence>
<dbReference type="Gene3D" id="3.10.105.10">
    <property type="entry name" value="Dipeptide-binding Protein, Domain 3"/>
    <property type="match status" value="1"/>
</dbReference>
<organism evidence="6 7">
    <name type="scientific">Filimonas effusa</name>
    <dbReference type="NCBI Taxonomy" id="2508721"/>
    <lineage>
        <taxon>Bacteria</taxon>
        <taxon>Pseudomonadati</taxon>
        <taxon>Bacteroidota</taxon>
        <taxon>Chitinophagia</taxon>
        <taxon>Chitinophagales</taxon>
        <taxon>Chitinophagaceae</taxon>
        <taxon>Filimonas</taxon>
    </lineage>
</organism>
<evidence type="ECO:0000256" key="1">
    <source>
        <dbReference type="ARBA" id="ARBA00005695"/>
    </source>
</evidence>
<sequence>MRGKRRYSKYCFLSCFSCFLGCCLVIVTCITGCSTKQEEAKQVFFYNEMTGITSLDPAFAKNQSLIWAAHQLYNTLIEVDSNLNMVPSLAKSWEVSDDRLSYIFHLRSDVFFHDNEVFPGGKGRKMTAADVAYSLQRITDKGTASSGAWIFNNRIATNGFSAIDDTTFRLQLIRPFHPILGILSMQYCSIVPHEVVERYGKDFRRHPCGTGPFRFKFWVEGQALVLEKNSHYWEKDSAGKPLPYLDAIKVSFFDNKATEFLQFRQGKLSFVNDIDPSFKDEVLTKSGDLRKQWEGKIRLHKHVYLNTEYFGILADEANPLLKDSPLRLKAVRQAINYAINRRQLMMYLRNSIGVPAEAGMVPAGLPSQNERFVKGYQYNPAKARQLLQQAGFDKRPMPVIKLLTVAIYADMASFAARQLEEVGIKVQVEVVQKSLLLELTSQSNAAFFRGSWMADYPDAENYMAMFYSKNPAPPNYTRYQNPAFDVLYEKALMTTDDSVRYALYRQMDQLVIDDAPIVPLFYDMVIHLVNNNVMNMHANALNLLELKTVSIKK</sequence>
<accession>A0A4Q1D9R3</accession>
<dbReference type="InterPro" id="IPR030678">
    <property type="entry name" value="Peptide/Ni-bd"/>
</dbReference>
<keyword evidence="7" id="KW-1185">Reference proteome</keyword>
<dbReference type="PIRSF" id="PIRSF002741">
    <property type="entry name" value="MppA"/>
    <property type="match status" value="1"/>
</dbReference>